<evidence type="ECO:0000313" key="12">
    <source>
        <dbReference type="Proteomes" id="UP000470186"/>
    </source>
</evidence>
<evidence type="ECO:0000256" key="4">
    <source>
        <dbReference type="ARBA" id="ARBA00022801"/>
    </source>
</evidence>
<name>A0A7X1YAZ6_9PSED</name>
<evidence type="ECO:0000256" key="8">
    <source>
        <dbReference type="RuleBase" id="RU364100"/>
    </source>
</evidence>
<evidence type="ECO:0000256" key="3">
    <source>
        <dbReference type="ARBA" id="ARBA00022763"/>
    </source>
</evidence>
<keyword evidence="12" id="KW-1185">Reference proteome</keyword>
<evidence type="ECO:0000313" key="9">
    <source>
        <dbReference type="EMBL" id="MQT78075.1"/>
    </source>
</evidence>
<comment type="caution">
    <text evidence="10">The sequence shown here is derived from an EMBL/GenBank/DDBJ whole genome shotgun (WGS) entry which is preliminary data.</text>
</comment>
<dbReference type="Proteomes" id="UP000447574">
    <property type="component" value="Unassembled WGS sequence"/>
</dbReference>
<dbReference type="GO" id="GO:0003697">
    <property type="term" value="F:single-stranded DNA binding"/>
    <property type="evidence" value="ECO:0007669"/>
    <property type="project" value="InterPro"/>
</dbReference>
<dbReference type="Pfam" id="PF02586">
    <property type="entry name" value="SRAP"/>
    <property type="match status" value="1"/>
</dbReference>
<dbReference type="PANTHER" id="PTHR13604">
    <property type="entry name" value="DC12-RELATED"/>
    <property type="match status" value="1"/>
</dbReference>
<reference evidence="11 12" key="1">
    <citation type="submission" date="2019-10" db="EMBL/GenBank/DDBJ databases">
        <title>Evaluation of single-gene subtyping targets for Pseudomonas.</title>
        <authorList>
            <person name="Reichler S.J."/>
            <person name="Orsi R.H."/>
            <person name="Wiedmann M."/>
            <person name="Martin N.H."/>
            <person name="Murphy S.I."/>
        </authorList>
    </citation>
    <scope>NUCLEOTIDE SEQUENCE [LARGE SCALE GENOMIC DNA]</scope>
    <source>
        <strain evidence="10 12">FSL R10-2107</strain>
        <strain evidence="9 11">FSL R10-2932</strain>
    </source>
</reference>
<sequence length="214" mass="24207">MCSHYEAPENDRLLAGFGVAPESQMPIDLWPMCTGPFIRLQKKEAVEDGFPEFEALTGQFGLLPFWAKDRKLGRQTYNCRSETGNTKPSFRSAWKKGQKCVIPTAAFFEPDWRSGKAVPTRITRTDGGVMAVAGLWDQWKDADGQVLHSYTMLTINADSHPFMKAFHKPSDEKRSIVILPNGLIKDWLNSSVEQTMDFMQPYPADRLMVDNRTG</sequence>
<evidence type="ECO:0000313" key="11">
    <source>
        <dbReference type="Proteomes" id="UP000447574"/>
    </source>
</evidence>
<organism evidence="10 12">
    <name type="scientific">Pseudomonas helleri</name>
    <dbReference type="NCBI Taxonomy" id="1608996"/>
    <lineage>
        <taxon>Bacteria</taxon>
        <taxon>Pseudomonadati</taxon>
        <taxon>Pseudomonadota</taxon>
        <taxon>Gammaproteobacteria</taxon>
        <taxon>Pseudomonadales</taxon>
        <taxon>Pseudomonadaceae</taxon>
        <taxon>Pseudomonas</taxon>
    </lineage>
</organism>
<keyword evidence="3" id="KW-0227">DNA damage</keyword>
<dbReference type="GO" id="GO:0106300">
    <property type="term" value="P:protein-DNA covalent cross-linking repair"/>
    <property type="evidence" value="ECO:0007669"/>
    <property type="project" value="InterPro"/>
</dbReference>
<dbReference type="Proteomes" id="UP000470186">
    <property type="component" value="Unassembled WGS sequence"/>
</dbReference>
<dbReference type="AlphaFoldDB" id="A0A7X1YAZ6"/>
<evidence type="ECO:0000256" key="1">
    <source>
        <dbReference type="ARBA" id="ARBA00008136"/>
    </source>
</evidence>
<dbReference type="GO" id="GO:0008233">
    <property type="term" value="F:peptidase activity"/>
    <property type="evidence" value="ECO:0007669"/>
    <property type="project" value="UniProtKB-KW"/>
</dbReference>
<keyword evidence="5" id="KW-0190">Covalent protein-DNA linkage</keyword>
<accession>A0A7X1YAZ6</accession>
<dbReference type="InterPro" id="IPR036590">
    <property type="entry name" value="SRAP-like"/>
</dbReference>
<dbReference type="Gene3D" id="3.90.1680.10">
    <property type="entry name" value="SOS response associated peptidase-like"/>
    <property type="match status" value="1"/>
</dbReference>
<keyword evidence="2 8" id="KW-0645">Protease</keyword>
<dbReference type="EMBL" id="WIVX01000110">
    <property type="protein sequence ID" value="MQU33462.1"/>
    <property type="molecule type" value="Genomic_DNA"/>
</dbReference>
<dbReference type="GO" id="GO:0016829">
    <property type="term" value="F:lyase activity"/>
    <property type="evidence" value="ECO:0007669"/>
    <property type="project" value="UniProtKB-KW"/>
</dbReference>
<proteinExistence type="inferred from homology"/>
<dbReference type="RefSeq" id="WP_153351522.1">
    <property type="nucleotide sequence ID" value="NZ_JBQQFY010000178.1"/>
</dbReference>
<keyword evidence="6" id="KW-0238">DNA-binding</keyword>
<evidence type="ECO:0000256" key="2">
    <source>
        <dbReference type="ARBA" id="ARBA00022670"/>
    </source>
</evidence>
<dbReference type="GO" id="GO:0006508">
    <property type="term" value="P:proteolysis"/>
    <property type="evidence" value="ECO:0007669"/>
    <property type="project" value="UniProtKB-KW"/>
</dbReference>
<evidence type="ECO:0000256" key="6">
    <source>
        <dbReference type="ARBA" id="ARBA00023125"/>
    </source>
</evidence>
<evidence type="ECO:0000256" key="7">
    <source>
        <dbReference type="ARBA" id="ARBA00023239"/>
    </source>
</evidence>
<dbReference type="EC" id="3.4.-.-" evidence="8"/>
<dbReference type="SUPFAM" id="SSF143081">
    <property type="entry name" value="BB1717-like"/>
    <property type="match status" value="1"/>
</dbReference>
<evidence type="ECO:0000256" key="5">
    <source>
        <dbReference type="ARBA" id="ARBA00023124"/>
    </source>
</evidence>
<keyword evidence="7" id="KW-0456">Lyase</keyword>
<comment type="similarity">
    <text evidence="1 8">Belongs to the SOS response-associated peptidase family.</text>
</comment>
<dbReference type="InterPro" id="IPR003738">
    <property type="entry name" value="SRAP"/>
</dbReference>
<gene>
    <name evidence="10" type="ORF">GHO30_19095</name>
    <name evidence="9" type="ORF">GHO37_28000</name>
</gene>
<protein>
    <recommendedName>
        <fullName evidence="8">Abasic site processing protein</fullName>
        <ecNumber evidence="8">3.4.-.-</ecNumber>
    </recommendedName>
</protein>
<evidence type="ECO:0000313" key="10">
    <source>
        <dbReference type="EMBL" id="MQU33462.1"/>
    </source>
</evidence>
<dbReference type="PANTHER" id="PTHR13604:SF0">
    <property type="entry name" value="ABASIC SITE PROCESSING PROTEIN HMCES"/>
    <property type="match status" value="1"/>
</dbReference>
<dbReference type="EMBL" id="WIWF01000241">
    <property type="protein sequence ID" value="MQT78075.1"/>
    <property type="molecule type" value="Genomic_DNA"/>
</dbReference>
<keyword evidence="4 8" id="KW-0378">Hydrolase</keyword>